<dbReference type="InterPro" id="IPR023393">
    <property type="entry name" value="START-like_dom_sf"/>
</dbReference>
<dbReference type="Pfam" id="PF08327">
    <property type="entry name" value="AHSA1"/>
    <property type="match status" value="1"/>
</dbReference>
<protein>
    <submittedName>
        <fullName evidence="3">Polyketide cyclase</fullName>
    </submittedName>
</protein>
<evidence type="ECO:0000313" key="4">
    <source>
        <dbReference type="Proteomes" id="UP000228945"/>
    </source>
</evidence>
<evidence type="ECO:0000256" key="1">
    <source>
        <dbReference type="ARBA" id="ARBA00006817"/>
    </source>
</evidence>
<dbReference type="OrthoDB" id="9805228at2"/>
<accession>A0A2D2AZ33</accession>
<dbReference type="AlphaFoldDB" id="A0A2D2AZ33"/>
<sequence length="154" mass="16889">MTAAAEHELVLERIYDAAPETVFKALTTPGLLKKWFAPAPWSIVSADCDLRPGGSAGIVMKSPEGQEFPNPGVYLEVIPNKRIVSTDAFTPGWNPAGPFMVAIIDLEDLGDGRTKYTARARHWTAEAKQQHEQMGFHEGWGQTADQLGELLKTL</sequence>
<reference evidence="3 4" key="1">
    <citation type="submission" date="2017-10" db="EMBL/GenBank/DDBJ databases">
        <title>Genome sequence of Caulobacter mirabilis FWC38.</title>
        <authorList>
            <person name="Fiebig A."/>
            <person name="Crosson S."/>
        </authorList>
    </citation>
    <scope>NUCLEOTIDE SEQUENCE [LARGE SCALE GENOMIC DNA]</scope>
    <source>
        <strain evidence="3 4">FWC 38</strain>
    </source>
</reference>
<dbReference type="Proteomes" id="UP000228945">
    <property type="component" value="Chromosome"/>
</dbReference>
<dbReference type="CDD" id="cd08896">
    <property type="entry name" value="SRPBCC_CalC_Aha1-like_3"/>
    <property type="match status" value="1"/>
</dbReference>
<dbReference type="RefSeq" id="WP_099622486.1">
    <property type="nucleotide sequence ID" value="NZ_CP024201.1"/>
</dbReference>
<gene>
    <name evidence="3" type="ORF">CSW64_12815</name>
</gene>
<dbReference type="KEGG" id="cmb:CSW64_12815"/>
<evidence type="ECO:0000259" key="2">
    <source>
        <dbReference type="Pfam" id="PF08327"/>
    </source>
</evidence>
<name>A0A2D2AZ33_9CAUL</name>
<proteinExistence type="inferred from homology"/>
<dbReference type="EMBL" id="CP024201">
    <property type="protein sequence ID" value="ATQ43235.1"/>
    <property type="molecule type" value="Genomic_DNA"/>
</dbReference>
<keyword evidence="4" id="KW-1185">Reference proteome</keyword>
<organism evidence="3 4">
    <name type="scientific">Caulobacter mirabilis</name>
    <dbReference type="NCBI Taxonomy" id="69666"/>
    <lineage>
        <taxon>Bacteria</taxon>
        <taxon>Pseudomonadati</taxon>
        <taxon>Pseudomonadota</taxon>
        <taxon>Alphaproteobacteria</taxon>
        <taxon>Caulobacterales</taxon>
        <taxon>Caulobacteraceae</taxon>
        <taxon>Caulobacter</taxon>
    </lineage>
</organism>
<comment type="similarity">
    <text evidence="1">Belongs to the AHA1 family.</text>
</comment>
<dbReference type="Gene3D" id="3.30.530.20">
    <property type="match status" value="1"/>
</dbReference>
<evidence type="ECO:0000313" key="3">
    <source>
        <dbReference type="EMBL" id="ATQ43235.1"/>
    </source>
</evidence>
<dbReference type="InterPro" id="IPR013538">
    <property type="entry name" value="ASHA1/2-like_C"/>
</dbReference>
<dbReference type="SUPFAM" id="SSF55961">
    <property type="entry name" value="Bet v1-like"/>
    <property type="match status" value="1"/>
</dbReference>
<feature type="domain" description="Activator of Hsp90 ATPase homologue 1/2-like C-terminal" evidence="2">
    <location>
        <begin position="16"/>
        <end position="151"/>
    </location>
</feature>